<comment type="caution">
    <text evidence="1">The sequence shown here is derived from an EMBL/GenBank/DDBJ whole genome shotgun (WGS) entry which is preliminary data.</text>
</comment>
<protein>
    <submittedName>
        <fullName evidence="1">Uncharacterized protein</fullName>
    </submittedName>
</protein>
<proteinExistence type="predicted"/>
<dbReference type="EMBL" id="SNRW01000573">
    <property type="protein sequence ID" value="KAA6400368.1"/>
    <property type="molecule type" value="Genomic_DNA"/>
</dbReference>
<evidence type="ECO:0000313" key="1">
    <source>
        <dbReference type="EMBL" id="KAA6400368.1"/>
    </source>
</evidence>
<accession>A0A5J4WZ18</accession>
<sequence>MAYNILSVVDGGQSRLVIVVKLSTEILRIFRAQYQILLLSLRLIFDFVPRFFGSMSISLRKHSFITVSQGLCTSRVIFAGLK</sequence>
<gene>
    <name evidence="1" type="ORF">EZS28_004102</name>
</gene>
<organism evidence="1 2">
    <name type="scientific">Streblomastix strix</name>
    <dbReference type="NCBI Taxonomy" id="222440"/>
    <lineage>
        <taxon>Eukaryota</taxon>
        <taxon>Metamonada</taxon>
        <taxon>Preaxostyla</taxon>
        <taxon>Oxymonadida</taxon>
        <taxon>Streblomastigidae</taxon>
        <taxon>Streblomastix</taxon>
    </lineage>
</organism>
<evidence type="ECO:0000313" key="2">
    <source>
        <dbReference type="Proteomes" id="UP000324800"/>
    </source>
</evidence>
<dbReference type="AlphaFoldDB" id="A0A5J4WZ18"/>
<reference evidence="1 2" key="1">
    <citation type="submission" date="2019-03" db="EMBL/GenBank/DDBJ databases">
        <title>Single cell metagenomics reveals metabolic interactions within the superorganism composed of flagellate Streblomastix strix and complex community of Bacteroidetes bacteria on its surface.</title>
        <authorList>
            <person name="Treitli S.C."/>
            <person name="Kolisko M."/>
            <person name="Husnik F."/>
            <person name="Keeling P."/>
            <person name="Hampl V."/>
        </authorList>
    </citation>
    <scope>NUCLEOTIDE SEQUENCE [LARGE SCALE GENOMIC DNA]</scope>
    <source>
        <strain evidence="1">ST1C</strain>
    </source>
</reference>
<name>A0A5J4WZ18_9EUKA</name>
<dbReference type="Proteomes" id="UP000324800">
    <property type="component" value="Unassembled WGS sequence"/>
</dbReference>